<accession>A0A381U0A6</accession>
<protein>
    <recommendedName>
        <fullName evidence="3">Prepilin-type N-terminal cleavage/methylation domain-containing protein</fullName>
    </recommendedName>
</protein>
<evidence type="ECO:0000313" key="2">
    <source>
        <dbReference type="EMBL" id="SVA21504.1"/>
    </source>
</evidence>
<keyword evidence="1" id="KW-0472">Membrane</keyword>
<evidence type="ECO:0000256" key="1">
    <source>
        <dbReference type="SAM" id="Phobius"/>
    </source>
</evidence>
<dbReference type="AlphaFoldDB" id="A0A381U0A6"/>
<gene>
    <name evidence="2" type="ORF">METZ01_LOCUS74358</name>
</gene>
<name>A0A381U0A6_9ZZZZ</name>
<feature type="transmembrane region" description="Helical" evidence="1">
    <location>
        <begin position="12"/>
        <end position="33"/>
    </location>
</feature>
<sequence>MKWNSQHGFSLIEVLVVTASIGIIGSLAASMLFQGADIYVDETKRQGFVSEARSAFWRLQRDAQGQARPQDFTLSNGDIVYVNNANNEQKNYQLGSNGSFTLEKNSTSYTLSSAAQYSNSTFQFYNSSYTAISPASGGMTPAEATAVHLTKLTIAFAADEDDITLSTWVFPENFRFGTKMSYHE</sequence>
<keyword evidence="1" id="KW-0812">Transmembrane</keyword>
<proteinExistence type="predicted"/>
<evidence type="ECO:0008006" key="3">
    <source>
        <dbReference type="Google" id="ProtNLM"/>
    </source>
</evidence>
<keyword evidence="1" id="KW-1133">Transmembrane helix</keyword>
<reference evidence="2" key="1">
    <citation type="submission" date="2018-05" db="EMBL/GenBank/DDBJ databases">
        <authorList>
            <person name="Lanie J.A."/>
            <person name="Ng W.-L."/>
            <person name="Kazmierczak K.M."/>
            <person name="Andrzejewski T.M."/>
            <person name="Davidsen T.M."/>
            <person name="Wayne K.J."/>
            <person name="Tettelin H."/>
            <person name="Glass J.I."/>
            <person name="Rusch D."/>
            <person name="Podicherti R."/>
            <person name="Tsui H.-C.T."/>
            <person name="Winkler M.E."/>
        </authorList>
    </citation>
    <scope>NUCLEOTIDE SEQUENCE</scope>
</reference>
<dbReference type="SUPFAM" id="SSF54523">
    <property type="entry name" value="Pili subunits"/>
    <property type="match status" value="1"/>
</dbReference>
<dbReference type="Pfam" id="PF07963">
    <property type="entry name" value="N_methyl"/>
    <property type="match status" value="1"/>
</dbReference>
<dbReference type="PROSITE" id="PS00409">
    <property type="entry name" value="PROKAR_NTER_METHYL"/>
    <property type="match status" value="1"/>
</dbReference>
<dbReference type="InterPro" id="IPR045584">
    <property type="entry name" value="Pilin-like"/>
</dbReference>
<organism evidence="2">
    <name type="scientific">marine metagenome</name>
    <dbReference type="NCBI Taxonomy" id="408172"/>
    <lineage>
        <taxon>unclassified sequences</taxon>
        <taxon>metagenomes</taxon>
        <taxon>ecological metagenomes</taxon>
    </lineage>
</organism>
<dbReference type="EMBL" id="UINC01005466">
    <property type="protein sequence ID" value="SVA21504.1"/>
    <property type="molecule type" value="Genomic_DNA"/>
</dbReference>
<dbReference type="NCBIfam" id="TIGR02532">
    <property type="entry name" value="IV_pilin_GFxxxE"/>
    <property type="match status" value="1"/>
</dbReference>
<dbReference type="InterPro" id="IPR012902">
    <property type="entry name" value="N_methyl_site"/>
</dbReference>